<keyword evidence="2" id="KW-1185">Reference proteome</keyword>
<evidence type="ECO:0000313" key="2">
    <source>
        <dbReference type="Proteomes" id="UP000184088"/>
    </source>
</evidence>
<reference evidence="1 2" key="1">
    <citation type="submission" date="2016-11" db="EMBL/GenBank/DDBJ databases">
        <authorList>
            <person name="Jaros S."/>
            <person name="Januszkiewicz K."/>
            <person name="Wedrychowicz H."/>
        </authorList>
    </citation>
    <scope>NUCLEOTIDE SEQUENCE [LARGE SCALE GENOMIC DNA]</scope>
    <source>
        <strain evidence="1 2">DSM 17918</strain>
    </source>
</reference>
<dbReference type="Proteomes" id="UP000184088">
    <property type="component" value="Unassembled WGS sequence"/>
</dbReference>
<dbReference type="EMBL" id="FQVH01000062">
    <property type="protein sequence ID" value="SHF89927.1"/>
    <property type="molecule type" value="Genomic_DNA"/>
</dbReference>
<dbReference type="AlphaFoldDB" id="A0A1M5FEE6"/>
<name>A0A1M5FEE6_9THEO</name>
<accession>A0A1M5FEE6</accession>
<sequence>MFEEILSNSSEVKNNNIETSAADAVNNSGLSGQKVLEIVYALINADEKIRNRLKIRPGKKSKYVIYDDKFALGFDGILEKMGEHVDLNLPVKQIIEQLPPDCKKDTTLTLAKAFNLLLDFDKNSFTEADKTYFISEFKNYHSKLRSLMEEYAKNNIDLHDLETFYAQFDVPKEINSAIDYFWDLAKKHPCSKEMINVKTTGKKSTL</sequence>
<proteinExistence type="predicted"/>
<organism evidence="1 2">
    <name type="scientific">Caldanaerobius fijiensis DSM 17918</name>
    <dbReference type="NCBI Taxonomy" id="1121256"/>
    <lineage>
        <taxon>Bacteria</taxon>
        <taxon>Bacillati</taxon>
        <taxon>Bacillota</taxon>
        <taxon>Clostridia</taxon>
        <taxon>Thermoanaerobacterales</taxon>
        <taxon>Thermoanaerobacteraceae</taxon>
        <taxon>Caldanaerobius</taxon>
    </lineage>
</organism>
<protein>
    <submittedName>
        <fullName evidence="1">Uncharacterized protein</fullName>
    </submittedName>
</protein>
<evidence type="ECO:0000313" key="1">
    <source>
        <dbReference type="EMBL" id="SHF89927.1"/>
    </source>
</evidence>
<dbReference type="RefSeq" id="WP_073346574.1">
    <property type="nucleotide sequence ID" value="NZ_FQVH01000062.1"/>
</dbReference>
<gene>
    <name evidence="1" type="ORF">SAMN02746089_02742</name>
</gene>